<gene>
    <name evidence="3" type="ORF">B1B_11971</name>
</gene>
<evidence type="ECO:0000259" key="2">
    <source>
        <dbReference type="Pfam" id="PF08327"/>
    </source>
</evidence>
<dbReference type="EMBL" id="AUZY01007809">
    <property type="protein sequence ID" value="EQD48650.1"/>
    <property type="molecule type" value="Genomic_DNA"/>
</dbReference>
<name>T1B2S7_9ZZZZ</name>
<protein>
    <submittedName>
        <fullName evidence="3">Activator of Hsp90 ATPase like protein</fullName>
    </submittedName>
</protein>
<dbReference type="Pfam" id="PF08327">
    <property type="entry name" value="AHSA1"/>
    <property type="match status" value="1"/>
</dbReference>
<organism evidence="3">
    <name type="scientific">mine drainage metagenome</name>
    <dbReference type="NCBI Taxonomy" id="410659"/>
    <lineage>
        <taxon>unclassified sequences</taxon>
        <taxon>metagenomes</taxon>
        <taxon>ecological metagenomes</taxon>
    </lineage>
</organism>
<feature type="domain" description="Activator of Hsp90 ATPase homologue 1/2-like C-terminal" evidence="2">
    <location>
        <begin position="19"/>
        <end position="145"/>
    </location>
</feature>
<dbReference type="InterPro" id="IPR023393">
    <property type="entry name" value="START-like_dom_sf"/>
</dbReference>
<dbReference type="CDD" id="cd07814">
    <property type="entry name" value="SRPBCC_CalC_Aha1-like"/>
    <property type="match status" value="1"/>
</dbReference>
<dbReference type="SUPFAM" id="SSF55961">
    <property type="entry name" value="Bet v1-like"/>
    <property type="match status" value="1"/>
</dbReference>
<sequence length="153" mass="17073">MTVDETLDPILIQVTVPLPIPMIFAGFTDPGQIVGWLADGAEVEARVGGRYELRWSGSEPFESRGTVLGLTPDLDLRFSWLGPPPFAALMNGPPPATEVYVRLQESPEGIDITLEHQGWQSGEAWEAARSWHFHFWDERLHGLKDFLLKSAYG</sequence>
<reference evidence="3" key="2">
    <citation type="journal article" date="2014" name="ISME J.">
        <title>Microbial stratification in low pH oxic and suboxic macroscopic growths along an acid mine drainage.</title>
        <authorList>
            <person name="Mendez-Garcia C."/>
            <person name="Mesa V."/>
            <person name="Sprenger R.R."/>
            <person name="Richter M."/>
            <person name="Diez M.S."/>
            <person name="Solano J."/>
            <person name="Bargiela R."/>
            <person name="Golyshina O.V."/>
            <person name="Manteca A."/>
            <person name="Ramos J.L."/>
            <person name="Gallego J.R."/>
            <person name="Llorente I."/>
            <person name="Martins Dos Santos V.A."/>
            <person name="Jensen O.N."/>
            <person name="Pelaez A.I."/>
            <person name="Sanchez J."/>
            <person name="Ferrer M."/>
        </authorList>
    </citation>
    <scope>NUCLEOTIDE SEQUENCE</scope>
</reference>
<accession>T1B2S7</accession>
<reference evidence="3" key="1">
    <citation type="submission" date="2013-08" db="EMBL/GenBank/DDBJ databases">
        <authorList>
            <person name="Mendez C."/>
            <person name="Richter M."/>
            <person name="Ferrer M."/>
            <person name="Sanchez J."/>
        </authorList>
    </citation>
    <scope>NUCLEOTIDE SEQUENCE</scope>
</reference>
<evidence type="ECO:0000313" key="3">
    <source>
        <dbReference type="EMBL" id="EQD48650.1"/>
    </source>
</evidence>
<evidence type="ECO:0000256" key="1">
    <source>
        <dbReference type="ARBA" id="ARBA00006817"/>
    </source>
</evidence>
<proteinExistence type="inferred from homology"/>
<comment type="similarity">
    <text evidence="1">Belongs to the AHA1 family.</text>
</comment>
<dbReference type="InterPro" id="IPR013538">
    <property type="entry name" value="ASHA1/2-like_C"/>
</dbReference>
<comment type="caution">
    <text evidence="3">The sequence shown here is derived from an EMBL/GenBank/DDBJ whole genome shotgun (WGS) entry which is preliminary data.</text>
</comment>
<dbReference type="Gene3D" id="3.30.530.20">
    <property type="match status" value="1"/>
</dbReference>
<dbReference type="AlphaFoldDB" id="T1B2S7"/>